<dbReference type="RefSeq" id="WP_137328034.1">
    <property type="nucleotide sequence ID" value="NZ_CP040058.1"/>
</dbReference>
<dbReference type="InterPro" id="IPR000847">
    <property type="entry name" value="LysR_HTH_N"/>
</dbReference>
<dbReference type="PANTHER" id="PTHR30126:SF40">
    <property type="entry name" value="HTH-TYPE TRANSCRIPTIONAL REGULATOR GLTR"/>
    <property type="match status" value="1"/>
</dbReference>
<evidence type="ECO:0000256" key="2">
    <source>
        <dbReference type="ARBA" id="ARBA00023015"/>
    </source>
</evidence>
<dbReference type="PRINTS" id="PR00039">
    <property type="entry name" value="HTHLYSR"/>
</dbReference>
<protein>
    <submittedName>
        <fullName evidence="6">Transcriptional regulator</fullName>
    </submittedName>
</protein>
<evidence type="ECO:0000313" key="6">
    <source>
        <dbReference type="EMBL" id="QCP34503.1"/>
    </source>
</evidence>
<dbReference type="SUPFAM" id="SSF53850">
    <property type="entry name" value="Periplasmic binding protein-like II"/>
    <property type="match status" value="1"/>
</dbReference>
<dbReference type="AlphaFoldDB" id="A0A4P8IF71"/>
<accession>A0A4P8IF71</accession>
<evidence type="ECO:0000256" key="1">
    <source>
        <dbReference type="ARBA" id="ARBA00009437"/>
    </source>
</evidence>
<name>A0A4P8IF71_9FIRM</name>
<dbReference type="Gene3D" id="1.10.10.10">
    <property type="entry name" value="Winged helix-like DNA-binding domain superfamily/Winged helix DNA-binding domain"/>
    <property type="match status" value="1"/>
</dbReference>
<dbReference type="EMBL" id="CP040058">
    <property type="protein sequence ID" value="QCP34503.1"/>
    <property type="molecule type" value="Genomic_DNA"/>
</dbReference>
<keyword evidence="3" id="KW-0238">DNA-binding</keyword>
<sequence>MLDFRILTFLEVCRQMNFTKAAKKLNITQPAVSQHIKWLEREYRIRLFEMEGKKLQLTPEGDLFRNAAMTFHHDEMYLKRSIQEMKQEKRKINFGATLTIGDFILSKAVAEYIKQNPDTEVSVKIANTEELLRQLDGGQIDFAMVEGYFEKREYDYRIYSREAYTAVCGNSYLFKKEPDVLEDLLGEPLITREPGSGTREILEKSLEGRNLNVQDFKIRHEISSLHMIKRLVSENCGITFLYEAAVREELENGTLRKLKLRDFSVVHDFTFVWRRHSIFSQDYLDIFNSLHKDDMYTI</sequence>
<evidence type="ECO:0000256" key="4">
    <source>
        <dbReference type="ARBA" id="ARBA00023163"/>
    </source>
</evidence>
<keyword evidence="2" id="KW-0805">Transcription regulation</keyword>
<dbReference type="KEGG" id="arf:AR1Y2_1049"/>
<dbReference type="InterPro" id="IPR005119">
    <property type="entry name" value="LysR_subst-bd"/>
</dbReference>
<reference evidence="6 7" key="1">
    <citation type="submission" date="2019-05" db="EMBL/GenBank/DDBJ databases">
        <title>Complete genome sequencing of Anaerostipes rhamnosivorans.</title>
        <authorList>
            <person name="Bui T.P.N."/>
            <person name="de Vos W.M."/>
        </authorList>
    </citation>
    <scope>NUCLEOTIDE SEQUENCE [LARGE SCALE GENOMIC DNA]</scope>
    <source>
        <strain evidence="6 7">1y2</strain>
    </source>
</reference>
<dbReference type="PROSITE" id="PS50931">
    <property type="entry name" value="HTH_LYSR"/>
    <property type="match status" value="1"/>
</dbReference>
<dbReference type="Pfam" id="PF00126">
    <property type="entry name" value="HTH_1"/>
    <property type="match status" value="1"/>
</dbReference>
<dbReference type="SUPFAM" id="SSF46785">
    <property type="entry name" value="Winged helix' DNA-binding domain"/>
    <property type="match status" value="1"/>
</dbReference>
<dbReference type="PANTHER" id="PTHR30126">
    <property type="entry name" value="HTH-TYPE TRANSCRIPTIONAL REGULATOR"/>
    <property type="match status" value="1"/>
</dbReference>
<evidence type="ECO:0000256" key="3">
    <source>
        <dbReference type="ARBA" id="ARBA00023125"/>
    </source>
</evidence>
<dbReference type="GO" id="GO:0003700">
    <property type="term" value="F:DNA-binding transcription factor activity"/>
    <property type="evidence" value="ECO:0007669"/>
    <property type="project" value="InterPro"/>
</dbReference>
<dbReference type="Pfam" id="PF03466">
    <property type="entry name" value="LysR_substrate"/>
    <property type="match status" value="1"/>
</dbReference>
<dbReference type="InterPro" id="IPR036388">
    <property type="entry name" value="WH-like_DNA-bd_sf"/>
</dbReference>
<feature type="domain" description="HTH lysR-type" evidence="5">
    <location>
        <begin position="1"/>
        <end position="58"/>
    </location>
</feature>
<organism evidence="6 7">
    <name type="scientific">Anaerostipes rhamnosivorans</name>
    <dbReference type="NCBI Taxonomy" id="1229621"/>
    <lineage>
        <taxon>Bacteria</taxon>
        <taxon>Bacillati</taxon>
        <taxon>Bacillota</taxon>
        <taxon>Clostridia</taxon>
        <taxon>Lachnospirales</taxon>
        <taxon>Lachnospiraceae</taxon>
        <taxon>Anaerostipes</taxon>
    </lineage>
</organism>
<gene>
    <name evidence="6" type="ORF">AR1Y2_1049</name>
</gene>
<dbReference type="GO" id="GO:0000976">
    <property type="term" value="F:transcription cis-regulatory region binding"/>
    <property type="evidence" value="ECO:0007669"/>
    <property type="project" value="TreeGrafter"/>
</dbReference>
<dbReference type="Gene3D" id="3.40.190.10">
    <property type="entry name" value="Periplasmic binding protein-like II"/>
    <property type="match status" value="2"/>
</dbReference>
<comment type="similarity">
    <text evidence="1">Belongs to the LysR transcriptional regulatory family.</text>
</comment>
<dbReference type="OrthoDB" id="9785745at2"/>
<evidence type="ECO:0000313" key="7">
    <source>
        <dbReference type="Proteomes" id="UP000298653"/>
    </source>
</evidence>
<keyword evidence="7" id="KW-1185">Reference proteome</keyword>
<evidence type="ECO:0000259" key="5">
    <source>
        <dbReference type="PROSITE" id="PS50931"/>
    </source>
</evidence>
<dbReference type="Proteomes" id="UP000298653">
    <property type="component" value="Chromosome"/>
</dbReference>
<keyword evidence="4" id="KW-0804">Transcription</keyword>
<dbReference type="InterPro" id="IPR036390">
    <property type="entry name" value="WH_DNA-bd_sf"/>
</dbReference>
<proteinExistence type="inferred from homology"/>